<organism evidence="3 4">
    <name type="scientific">Cladophialophora carrionii CBS 160.54</name>
    <dbReference type="NCBI Taxonomy" id="1279043"/>
    <lineage>
        <taxon>Eukaryota</taxon>
        <taxon>Fungi</taxon>
        <taxon>Dikarya</taxon>
        <taxon>Ascomycota</taxon>
        <taxon>Pezizomycotina</taxon>
        <taxon>Eurotiomycetes</taxon>
        <taxon>Chaetothyriomycetidae</taxon>
        <taxon>Chaetothyriales</taxon>
        <taxon>Herpotrichiellaceae</taxon>
        <taxon>Cladophialophora</taxon>
    </lineage>
</organism>
<feature type="coiled-coil region" evidence="1">
    <location>
        <begin position="128"/>
        <end position="155"/>
    </location>
</feature>
<evidence type="ECO:0000256" key="2">
    <source>
        <dbReference type="SAM" id="MobiDB-lite"/>
    </source>
</evidence>
<proteinExistence type="predicted"/>
<reference evidence="3 4" key="1">
    <citation type="submission" date="2013-03" db="EMBL/GenBank/DDBJ databases">
        <title>The Genome Sequence of Cladophialophora carrionii CBS 160.54.</title>
        <authorList>
            <consortium name="The Broad Institute Genomics Platform"/>
            <person name="Cuomo C."/>
            <person name="de Hoog S."/>
            <person name="Gorbushina A."/>
            <person name="Walker B."/>
            <person name="Young S.K."/>
            <person name="Zeng Q."/>
            <person name="Gargeya S."/>
            <person name="Fitzgerald M."/>
            <person name="Haas B."/>
            <person name="Abouelleil A."/>
            <person name="Allen A.W."/>
            <person name="Alvarado L."/>
            <person name="Arachchi H.M."/>
            <person name="Berlin A.M."/>
            <person name="Chapman S.B."/>
            <person name="Gainer-Dewar J."/>
            <person name="Goldberg J."/>
            <person name="Griggs A."/>
            <person name="Gujja S."/>
            <person name="Hansen M."/>
            <person name="Howarth C."/>
            <person name="Imamovic A."/>
            <person name="Ireland A."/>
            <person name="Larimer J."/>
            <person name="McCowan C."/>
            <person name="Murphy C."/>
            <person name="Pearson M."/>
            <person name="Poon T.W."/>
            <person name="Priest M."/>
            <person name="Roberts A."/>
            <person name="Saif S."/>
            <person name="Shea T."/>
            <person name="Sisk P."/>
            <person name="Sykes S."/>
            <person name="Wortman J."/>
            <person name="Nusbaum C."/>
            <person name="Birren B."/>
        </authorList>
    </citation>
    <scope>NUCLEOTIDE SEQUENCE [LARGE SCALE GENOMIC DNA]</scope>
    <source>
        <strain evidence="3 4">CBS 160.54</strain>
    </source>
</reference>
<feature type="compositionally biased region" description="Polar residues" evidence="2">
    <location>
        <begin position="1"/>
        <end position="11"/>
    </location>
</feature>
<evidence type="ECO:0000313" key="3">
    <source>
        <dbReference type="EMBL" id="ETI28959.1"/>
    </source>
</evidence>
<dbReference type="EMBL" id="KB822697">
    <property type="protein sequence ID" value="ETI28959.1"/>
    <property type="molecule type" value="Genomic_DNA"/>
</dbReference>
<dbReference type="OrthoDB" id="2120024at2759"/>
<accession>V9DPX2</accession>
<feature type="region of interest" description="Disordered" evidence="2">
    <location>
        <begin position="1"/>
        <end position="36"/>
    </location>
</feature>
<dbReference type="VEuPathDB" id="FungiDB:G647_01411"/>
<name>V9DPX2_9EURO</name>
<sequence>MRQTQQTQQTLIAPRLQVDDERELKPPKLDPAAAPGSFPLEIRELASLAYTRREASTMRAPRPLFQLRRPIVQNLRRFSSTPLRSQTRQGPAQPERPVNFYRVHGRAFAKVVTLSFLTYQITYWTWLLLETEAIKDQKDREIKSLEQEVRLLDEGRKGHKPGAG</sequence>
<evidence type="ECO:0000313" key="4">
    <source>
        <dbReference type="Proteomes" id="UP000030678"/>
    </source>
</evidence>
<feature type="compositionally biased region" description="Basic and acidic residues" evidence="2">
    <location>
        <begin position="17"/>
        <end position="28"/>
    </location>
</feature>
<gene>
    <name evidence="3" type="ORF">G647_01411</name>
</gene>
<dbReference type="HOGENOM" id="CLU_137473_1_0_1"/>
<evidence type="ECO:0000256" key="1">
    <source>
        <dbReference type="SAM" id="Coils"/>
    </source>
</evidence>
<protein>
    <submittedName>
        <fullName evidence="3">Uncharacterized protein</fullName>
    </submittedName>
</protein>
<dbReference type="Proteomes" id="UP000030678">
    <property type="component" value="Unassembled WGS sequence"/>
</dbReference>
<dbReference type="RefSeq" id="XP_008723033.1">
    <property type="nucleotide sequence ID" value="XM_008724811.1"/>
</dbReference>
<dbReference type="GeneID" id="19979904"/>
<dbReference type="AlphaFoldDB" id="V9DPX2"/>
<keyword evidence="1" id="KW-0175">Coiled coil</keyword>